<dbReference type="RefSeq" id="XP_022516588.1">
    <property type="nucleotide sequence ID" value="XM_022651110.1"/>
</dbReference>
<keyword evidence="2" id="KW-1185">Reference proteome</keyword>
<gene>
    <name evidence="1" type="ORF">AYO21_01126</name>
</gene>
<dbReference type="InterPro" id="IPR036188">
    <property type="entry name" value="FAD/NAD-bd_sf"/>
</dbReference>
<dbReference type="Gene3D" id="3.50.50.60">
    <property type="entry name" value="FAD/NAD(P)-binding domain"/>
    <property type="match status" value="1"/>
</dbReference>
<dbReference type="AlphaFoldDB" id="A0A177FLR3"/>
<dbReference type="EMBL" id="LVKK01000004">
    <property type="protein sequence ID" value="OAG44636.1"/>
    <property type="molecule type" value="Genomic_DNA"/>
</dbReference>
<protein>
    <submittedName>
        <fullName evidence="1">Uncharacterized protein</fullName>
    </submittedName>
</protein>
<reference evidence="1 2" key="1">
    <citation type="submission" date="2016-03" db="EMBL/GenBank/DDBJ databases">
        <title>Draft genome sequence of the Fonsecaea monophora CBS 269.37.</title>
        <authorList>
            <person name="Bombassaro A."/>
            <person name="Vinicius W.A."/>
            <person name="De Hoog S."/>
            <person name="Sun J."/>
            <person name="Souza E.M."/>
            <person name="Raittz R.T."/>
            <person name="Costa F."/>
            <person name="Leao A.C."/>
            <person name="Tadra-Sfeir M.Z."/>
            <person name="Baura V."/>
            <person name="Balsanelli E."/>
            <person name="Pedrosa F.O."/>
            <person name="Moreno L.F."/>
            <person name="Steffens M.B."/>
            <person name="Xi L."/>
            <person name="Bocca A.L."/>
            <person name="Felipe M.S."/>
            <person name="Teixeira M."/>
            <person name="Telles Filho F.Q."/>
            <person name="Azevedo C.M."/>
            <person name="Gomes R."/>
            <person name="Vicente V.A."/>
        </authorList>
    </citation>
    <scope>NUCLEOTIDE SEQUENCE [LARGE SCALE GENOMIC DNA]</scope>
    <source>
        <strain evidence="1 2">CBS 269.37</strain>
    </source>
</reference>
<accession>A0A177FLR3</accession>
<sequence>MVGFEQSKLGHVHGASHDALLIVRTSYDKPDYLNLAKAAYKDWADVENAAGFRLLQTTGGSTFLQKNGLTPSQITVLRVRGSLYPRPLPTISQPESQPLVA</sequence>
<name>A0A177FLR3_9EURO</name>
<dbReference type="OrthoDB" id="424974at2759"/>
<comment type="caution">
    <text evidence="1">The sequence shown here is derived from an EMBL/GenBank/DDBJ whole genome shotgun (WGS) entry which is preliminary data.</text>
</comment>
<evidence type="ECO:0000313" key="1">
    <source>
        <dbReference type="EMBL" id="OAG44636.1"/>
    </source>
</evidence>
<dbReference type="GeneID" id="34596306"/>
<dbReference type="Proteomes" id="UP000077002">
    <property type="component" value="Unassembled WGS sequence"/>
</dbReference>
<evidence type="ECO:0000313" key="2">
    <source>
        <dbReference type="Proteomes" id="UP000077002"/>
    </source>
</evidence>
<dbReference type="Gene3D" id="3.30.9.10">
    <property type="entry name" value="D-Amino Acid Oxidase, subunit A, domain 2"/>
    <property type="match status" value="1"/>
</dbReference>
<organism evidence="1 2">
    <name type="scientific">Fonsecaea monophora</name>
    <dbReference type="NCBI Taxonomy" id="254056"/>
    <lineage>
        <taxon>Eukaryota</taxon>
        <taxon>Fungi</taxon>
        <taxon>Dikarya</taxon>
        <taxon>Ascomycota</taxon>
        <taxon>Pezizomycotina</taxon>
        <taxon>Eurotiomycetes</taxon>
        <taxon>Chaetothyriomycetidae</taxon>
        <taxon>Chaetothyriales</taxon>
        <taxon>Herpotrichiellaceae</taxon>
        <taxon>Fonsecaea</taxon>
    </lineage>
</organism>
<proteinExistence type="predicted"/>